<dbReference type="PANTHER" id="PTHR42085:SF1">
    <property type="entry name" value="F-BOX DOMAIN-CONTAINING PROTEIN"/>
    <property type="match status" value="1"/>
</dbReference>
<comment type="caution">
    <text evidence="1">The sequence shown here is derived from an EMBL/GenBank/DDBJ whole genome shotgun (WGS) entry which is preliminary data.</text>
</comment>
<evidence type="ECO:0000313" key="2">
    <source>
        <dbReference type="Proteomes" id="UP000809789"/>
    </source>
</evidence>
<dbReference type="AlphaFoldDB" id="A0A8K0PAG9"/>
<dbReference type="PANTHER" id="PTHR42085">
    <property type="entry name" value="F-BOX DOMAIN-CONTAINING PROTEIN"/>
    <property type="match status" value="1"/>
</dbReference>
<dbReference type="InterPro" id="IPR038883">
    <property type="entry name" value="AN11006-like"/>
</dbReference>
<dbReference type="OrthoDB" id="3657922at2759"/>
<dbReference type="Proteomes" id="UP000809789">
    <property type="component" value="Unassembled WGS sequence"/>
</dbReference>
<name>A0A8K0PAG9_9PEZI</name>
<keyword evidence="2" id="KW-1185">Reference proteome</keyword>
<proteinExistence type="predicted"/>
<gene>
    <name evidence="1" type="ORF">KVT40_007667</name>
</gene>
<protein>
    <submittedName>
        <fullName evidence="1">Uncharacterized protein</fullName>
    </submittedName>
</protein>
<organism evidence="1 2">
    <name type="scientific">Elsinoe batatas</name>
    <dbReference type="NCBI Taxonomy" id="2601811"/>
    <lineage>
        <taxon>Eukaryota</taxon>
        <taxon>Fungi</taxon>
        <taxon>Dikarya</taxon>
        <taxon>Ascomycota</taxon>
        <taxon>Pezizomycotina</taxon>
        <taxon>Dothideomycetes</taxon>
        <taxon>Dothideomycetidae</taxon>
        <taxon>Myriangiales</taxon>
        <taxon>Elsinoaceae</taxon>
        <taxon>Elsinoe</taxon>
    </lineage>
</organism>
<accession>A0A8K0PAG9</accession>
<sequence>MASSSTGFHSLANKSPLRLRTRTPLKATEIHKLRHAAQRKNGFRFLRFPPEIRHMVYKLVTAHDSDVTHSVEYLRDHFTKTFCFIRGRCNRTLWSLARVSKELYVEVLPYLYQDMKFTIHTAPFEKFFYTQPKMQFGMVQDLTIKLNANDPAWFDKFQQMMTASGFCEGMDNLSIELVKGDKMAEEDKRAFPDRWQALIREWGKLKLARRIELKISGRTRKRLEKELNEWEDARLAEMYKEPEDQ</sequence>
<evidence type="ECO:0000313" key="1">
    <source>
        <dbReference type="EMBL" id="KAG8624600.1"/>
    </source>
</evidence>
<reference evidence="1" key="1">
    <citation type="submission" date="2021-07" db="EMBL/GenBank/DDBJ databases">
        <title>Elsinoe batatas strain:CRI-CJ2 Genome sequencing and assembly.</title>
        <authorList>
            <person name="Huang L."/>
        </authorList>
    </citation>
    <scope>NUCLEOTIDE SEQUENCE</scope>
    <source>
        <strain evidence="1">CRI-CJ2</strain>
    </source>
</reference>
<dbReference type="EMBL" id="JAESVG020000009">
    <property type="protein sequence ID" value="KAG8624600.1"/>
    <property type="molecule type" value="Genomic_DNA"/>
</dbReference>